<evidence type="ECO:0000313" key="3">
    <source>
        <dbReference type="Proteomes" id="UP000796761"/>
    </source>
</evidence>
<accession>A0A8K1LU70</accession>
<evidence type="ECO:0000256" key="1">
    <source>
        <dbReference type="SAM" id="MobiDB-lite"/>
    </source>
</evidence>
<dbReference type="Proteomes" id="UP000796761">
    <property type="component" value="Unassembled WGS sequence"/>
</dbReference>
<name>A0A8K1LU70_9PASS</name>
<organism evidence="2 3">
    <name type="scientific">Zosterops borbonicus</name>
    <dbReference type="NCBI Taxonomy" id="364589"/>
    <lineage>
        <taxon>Eukaryota</taxon>
        <taxon>Metazoa</taxon>
        <taxon>Chordata</taxon>
        <taxon>Craniata</taxon>
        <taxon>Vertebrata</taxon>
        <taxon>Euteleostomi</taxon>
        <taxon>Archelosauria</taxon>
        <taxon>Archosauria</taxon>
        <taxon>Dinosauria</taxon>
        <taxon>Saurischia</taxon>
        <taxon>Theropoda</taxon>
        <taxon>Coelurosauria</taxon>
        <taxon>Aves</taxon>
        <taxon>Neognathae</taxon>
        <taxon>Neoaves</taxon>
        <taxon>Telluraves</taxon>
        <taxon>Australaves</taxon>
        <taxon>Passeriformes</taxon>
        <taxon>Sylvioidea</taxon>
        <taxon>Zosteropidae</taxon>
        <taxon>Zosterops</taxon>
    </lineage>
</organism>
<reference evidence="2" key="1">
    <citation type="submission" date="2019-04" db="EMBL/GenBank/DDBJ databases">
        <title>Genome assembly of Zosterops borbonicus 15179.</title>
        <authorList>
            <person name="Leroy T."/>
            <person name="Anselmetti Y."/>
            <person name="Tilak M.-K."/>
            <person name="Nabholz B."/>
        </authorList>
    </citation>
    <scope>NUCLEOTIDE SEQUENCE</scope>
    <source>
        <strain evidence="2">HGM_15179</strain>
        <tissue evidence="2">Muscle</tissue>
    </source>
</reference>
<feature type="region of interest" description="Disordered" evidence="1">
    <location>
        <begin position="87"/>
        <end position="108"/>
    </location>
</feature>
<gene>
    <name evidence="2" type="ORF">HGM15179_000606</name>
</gene>
<dbReference type="AlphaFoldDB" id="A0A8K1LU70"/>
<evidence type="ECO:0000313" key="2">
    <source>
        <dbReference type="EMBL" id="TRZ26449.1"/>
    </source>
</evidence>
<dbReference type="EMBL" id="SWJQ01000013">
    <property type="protein sequence ID" value="TRZ26449.1"/>
    <property type="molecule type" value="Genomic_DNA"/>
</dbReference>
<keyword evidence="3" id="KW-1185">Reference proteome</keyword>
<sequence>MRELFRLEKGREQLLKGLELKPGEEQLERSLRGDHIIPYNCMKGGSSQVGSGIGVIQDWVIKITVVEIPGNVYDSGPFASGVSLYTSTQRKEKTKEQSLQLRPTGPEI</sequence>
<comment type="caution">
    <text evidence="2">The sequence shown here is derived from an EMBL/GenBank/DDBJ whole genome shotgun (WGS) entry which is preliminary data.</text>
</comment>
<proteinExistence type="predicted"/>
<protein>
    <submittedName>
        <fullName evidence="2">Uncharacterized protein</fullName>
    </submittedName>
</protein>